<sequence length="657" mass="71680">MIEIIGEEGTEEYDAAVAISDALAKLWPGLRESPSELEHVKIAPNAKLAGYKVSDVDIVVAGVFAKPRYFVPRKALHDQDGKRLGSVKVKVENLVVAVEVKGHDAGGINVAGDEVTVRYPEGWKSATGQNIDQVHALAKYFEHQHLSTWVYRCVALQGIPALPISNGKSVPEAGAVAFGFSGSDFLTAVTGVNGVRKFGRDFVLSSIPMTKARKVLEASIFRAIVPSKLDRAKMDRIAARRSEAKDLAELLGQHMVRLKGHGGTGKTIMLLQAAHEAFVGHGRRCIVLTYNVALAADITRLLALLRIPGASDGGGVEVKTVMSFVYTWLNRLGLEEEEAEDDFDAYVGKCATALEWIDMGTVSASDISKAKDAEQSLLDFDVVLVDEGQDWPQAEADLLTRLYDPSTILVADGLDQLVRGERTNWHSAAGGKENVSEKSLARCLRMKRNLGVFANAMAENAGLNWSIEPSDEAAGGKVLVSYEPYTSLGPTRQALLVEAQTTGNSLVDFLHCVPASEVVGSQNGPRSNLANQFELEGLATWDAVNRAARKDFPRSLETARIVQYESCRGLEGWVTVLDGLDEFWHRKFDASLRQDTSSYGFLDPNERASRVAWQWVMIALTRPIDTLVITLRDPQSEVAKVIEAVAKSHGDFVQRID</sequence>
<name>A0ABS7JGB0_9SPHN</name>
<evidence type="ECO:0000313" key="2">
    <source>
        <dbReference type="Proteomes" id="UP000776651"/>
    </source>
</evidence>
<gene>
    <name evidence="1" type="ORF">K3177_04075</name>
</gene>
<dbReference type="EMBL" id="JAIGNQ010000001">
    <property type="protein sequence ID" value="MBX7487685.1"/>
    <property type="molecule type" value="Genomic_DNA"/>
</dbReference>
<dbReference type="Proteomes" id="UP000776651">
    <property type="component" value="Unassembled WGS sequence"/>
</dbReference>
<comment type="caution">
    <text evidence="1">The sequence shown here is derived from an EMBL/GenBank/DDBJ whole genome shotgun (WGS) entry which is preliminary data.</text>
</comment>
<accession>A0ABS7JGB0</accession>
<dbReference type="Gene3D" id="3.40.50.300">
    <property type="entry name" value="P-loop containing nucleotide triphosphate hydrolases"/>
    <property type="match status" value="1"/>
</dbReference>
<protein>
    <recommendedName>
        <fullName evidence="3">DNA helicase</fullName>
    </recommendedName>
</protein>
<proteinExistence type="predicted"/>
<dbReference type="InterPro" id="IPR027417">
    <property type="entry name" value="P-loop_NTPase"/>
</dbReference>
<organism evidence="1 2">
    <name type="scientific">Qipengyuania pacifica</name>
    <dbReference type="NCBI Taxonomy" id="2860199"/>
    <lineage>
        <taxon>Bacteria</taxon>
        <taxon>Pseudomonadati</taxon>
        <taxon>Pseudomonadota</taxon>
        <taxon>Alphaproteobacteria</taxon>
        <taxon>Sphingomonadales</taxon>
        <taxon>Erythrobacteraceae</taxon>
        <taxon>Qipengyuania</taxon>
    </lineage>
</organism>
<evidence type="ECO:0008006" key="3">
    <source>
        <dbReference type="Google" id="ProtNLM"/>
    </source>
</evidence>
<keyword evidence="2" id="KW-1185">Reference proteome</keyword>
<reference evidence="1 2" key="1">
    <citation type="submission" date="2021-08" db="EMBL/GenBank/DDBJ databases">
        <title>Comparative Genomics Analysis of the Genus Qipengyuania Reveals Extensive Genetic Diversity and Metabolic Versatility, Including the Description of Fifteen Novel Species.</title>
        <authorList>
            <person name="Liu Y."/>
        </authorList>
    </citation>
    <scope>NUCLEOTIDE SEQUENCE [LARGE SCALE GENOMIC DNA]</scope>
    <source>
        <strain evidence="1 2">GH25</strain>
    </source>
</reference>
<dbReference type="SUPFAM" id="SSF52540">
    <property type="entry name" value="P-loop containing nucleoside triphosphate hydrolases"/>
    <property type="match status" value="1"/>
</dbReference>
<dbReference type="RefSeq" id="WP_221597151.1">
    <property type="nucleotide sequence ID" value="NZ_JAIGNQ010000001.1"/>
</dbReference>
<evidence type="ECO:0000313" key="1">
    <source>
        <dbReference type="EMBL" id="MBX7487685.1"/>
    </source>
</evidence>